<dbReference type="SMART" id="SM00612">
    <property type="entry name" value="Kelch"/>
    <property type="match status" value="3"/>
</dbReference>
<evidence type="ECO:0000256" key="1">
    <source>
        <dbReference type="ARBA" id="ARBA00022441"/>
    </source>
</evidence>
<evidence type="ECO:0000256" key="3">
    <source>
        <dbReference type="SAM" id="MobiDB-lite"/>
    </source>
</evidence>
<evidence type="ECO:0000313" key="5">
    <source>
        <dbReference type="Proteomes" id="UP001162131"/>
    </source>
</evidence>
<keyword evidence="1" id="KW-0880">Kelch repeat</keyword>
<dbReference type="Proteomes" id="UP001162131">
    <property type="component" value="Unassembled WGS sequence"/>
</dbReference>
<reference evidence="4" key="1">
    <citation type="submission" date="2021-09" db="EMBL/GenBank/DDBJ databases">
        <authorList>
            <consortium name="AG Swart"/>
            <person name="Singh M."/>
            <person name="Singh A."/>
            <person name="Seah K."/>
            <person name="Emmerich C."/>
        </authorList>
    </citation>
    <scope>NUCLEOTIDE SEQUENCE</scope>
    <source>
        <strain evidence="4">ATCC30299</strain>
    </source>
</reference>
<dbReference type="InterPro" id="IPR015915">
    <property type="entry name" value="Kelch-typ_b-propeller"/>
</dbReference>
<name>A0AAU9JAX0_9CILI</name>
<proteinExistence type="predicted"/>
<evidence type="ECO:0000256" key="2">
    <source>
        <dbReference type="ARBA" id="ARBA00022737"/>
    </source>
</evidence>
<dbReference type="InterPro" id="IPR011043">
    <property type="entry name" value="Gal_Oxase/kelch_b-propeller"/>
</dbReference>
<accession>A0AAU9JAX0</accession>
<keyword evidence="5" id="KW-1185">Reference proteome</keyword>
<comment type="caution">
    <text evidence="4">The sequence shown here is derived from an EMBL/GenBank/DDBJ whole genome shotgun (WGS) entry which is preliminary data.</text>
</comment>
<gene>
    <name evidence="4" type="ORF">BSTOLATCC_MIC33248</name>
</gene>
<feature type="compositionally biased region" description="Acidic residues" evidence="3">
    <location>
        <begin position="518"/>
        <end position="527"/>
    </location>
</feature>
<evidence type="ECO:0000313" key="4">
    <source>
        <dbReference type="EMBL" id="CAG9323348.1"/>
    </source>
</evidence>
<dbReference type="SUPFAM" id="SSF50965">
    <property type="entry name" value="Galactose oxidase, central domain"/>
    <property type="match status" value="1"/>
</dbReference>
<keyword evidence="2" id="KW-0677">Repeat</keyword>
<organism evidence="4 5">
    <name type="scientific">Blepharisma stoltei</name>
    <dbReference type="NCBI Taxonomy" id="1481888"/>
    <lineage>
        <taxon>Eukaryota</taxon>
        <taxon>Sar</taxon>
        <taxon>Alveolata</taxon>
        <taxon>Ciliophora</taxon>
        <taxon>Postciliodesmatophora</taxon>
        <taxon>Heterotrichea</taxon>
        <taxon>Heterotrichida</taxon>
        <taxon>Blepharismidae</taxon>
        <taxon>Blepharisma</taxon>
    </lineage>
</organism>
<feature type="region of interest" description="Disordered" evidence="3">
    <location>
        <begin position="518"/>
        <end position="540"/>
    </location>
</feature>
<sequence>MAAGRPELRLIEQSFSNLTNIERGKFGDILNTCKLQGIEIPNLLNQLQRLDGRQNETENTWDEDFWECKWQINTALVSGRQLARWGCAAAALDGKLYMFGGRGTDSRTRNSCHVLDLATNHFSALKTSNIPASREGHSMVAYKHYLVVFGGCEGGEDKTDPFDDVWLLDVQTKNWRCPPVLGKKPEFRDGHAAGVIKSDMIVYGGNGINTLYGDMYMLSLKNFEWKLLEQEGDIPGPRESMGFCTARDRLYVFGGNVSEPTRDEDEYTNDLYEIEVRGTTAHIKHLIAESQAPPKRLSHSMTNLNNDFLIVYGGESFGQAMSDIWVYSIDNNIWRELQPKNSITGRSTHAACTFKNSFIVFGGMGNEKLAKSDLVILTFGEGKIDMNNVSGINPKRKYTKLLTVSGKPNPAPVSSAQNNFNSSSPNLMCNSCGHSSSTCLFLERFPELSYPRFHYFSKAQIPSQVIENLANEFHDPFSAILRIAQIIGNEKVNIRSTGYVSMRGKECVKIITEEDSSDIPENVEDNASDSKQSSHNSFGGDSEKKVMILEISCTKCLLTPYAVGHFCAGTSTENLLGSMFKLSPIAIIVSKNEEFLTVTLIQKNQDYTPCFFVIFDSSNQPIFPVKELVQPNFSNVLKRSHLNPGMLYSHGLGTTIYLYPEELSANGDSILYKNISLQDFLSYAFYKSPFPYGFMVNNQPVEEKNLKEAETVELLKTSEYRITKKSDITKFGLLIYRNSRLVYWELHEHVGRRHRETHAIVVKLLDDNIISPMTYMLKWGKAAINLFADLSQNSLKKPKHSED</sequence>
<protein>
    <submittedName>
        <fullName evidence="4">Uncharacterized protein</fullName>
    </submittedName>
</protein>
<dbReference type="SUPFAM" id="SSF117281">
    <property type="entry name" value="Kelch motif"/>
    <property type="match status" value="1"/>
</dbReference>
<dbReference type="Gene3D" id="2.120.10.80">
    <property type="entry name" value="Kelch-type beta propeller"/>
    <property type="match status" value="3"/>
</dbReference>
<dbReference type="AlphaFoldDB" id="A0AAU9JAX0"/>
<dbReference type="Pfam" id="PF01344">
    <property type="entry name" value="Kelch_1"/>
    <property type="match status" value="1"/>
</dbReference>
<dbReference type="InterPro" id="IPR006652">
    <property type="entry name" value="Kelch_1"/>
</dbReference>
<dbReference type="Pfam" id="PF24681">
    <property type="entry name" value="Kelch_KLHDC2_KLHL20_DRC7"/>
    <property type="match status" value="1"/>
</dbReference>
<dbReference type="PANTHER" id="PTHR46093:SF3">
    <property type="entry name" value="ACYL-COA-BINDING DOMAIN-CONTAINING PROTEIN 4"/>
    <property type="match status" value="1"/>
</dbReference>
<feature type="compositionally biased region" description="Polar residues" evidence="3">
    <location>
        <begin position="529"/>
        <end position="539"/>
    </location>
</feature>
<dbReference type="PANTHER" id="PTHR46093">
    <property type="entry name" value="ACYL-COA-BINDING DOMAIN-CONTAINING PROTEIN 5"/>
    <property type="match status" value="1"/>
</dbReference>
<dbReference type="EMBL" id="CAJZBQ010000033">
    <property type="protein sequence ID" value="CAG9323348.1"/>
    <property type="molecule type" value="Genomic_DNA"/>
</dbReference>